<feature type="non-terminal residue" evidence="2">
    <location>
        <position position="65"/>
    </location>
</feature>
<feature type="compositionally biased region" description="Basic and acidic residues" evidence="1">
    <location>
        <begin position="16"/>
        <end position="28"/>
    </location>
</feature>
<proteinExistence type="predicted"/>
<feature type="region of interest" description="Disordered" evidence="1">
    <location>
        <begin position="1"/>
        <end position="39"/>
    </location>
</feature>
<reference evidence="2 3" key="1">
    <citation type="submission" date="2023-02" db="EMBL/GenBank/DDBJ databases">
        <title>LHISI_Scaffold_Assembly.</title>
        <authorList>
            <person name="Stuart O.P."/>
            <person name="Cleave R."/>
            <person name="Magrath M.J.L."/>
            <person name="Mikheyev A.S."/>
        </authorList>
    </citation>
    <scope>NUCLEOTIDE SEQUENCE [LARGE SCALE GENOMIC DNA]</scope>
    <source>
        <strain evidence="2">Daus_M_001</strain>
        <tissue evidence="2">Leg muscle</tissue>
    </source>
</reference>
<gene>
    <name evidence="2" type="ORF">PR048_014398</name>
</gene>
<name>A0ABQ9HE38_9NEOP</name>
<comment type="caution">
    <text evidence="2">The sequence shown here is derived from an EMBL/GenBank/DDBJ whole genome shotgun (WGS) entry which is preliminary data.</text>
</comment>
<protein>
    <submittedName>
        <fullName evidence="2">Uncharacterized protein</fullName>
    </submittedName>
</protein>
<dbReference type="EMBL" id="JARBHB010000005">
    <property type="protein sequence ID" value="KAJ8882587.1"/>
    <property type="molecule type" value="Genomic_DNA"/>
</dbReference>
<dbReference type="Proteomes" id="UP001159363">
    <property type="component" value="Chromosome 4"/>
</dbReference>
<keyword evidence="3" id="KW-1185">Reference proteome</keyword>
<evidence type="ECO:0000256" key="1">
    <source>
        <dbReference type="SAM" id="MobiDB-lite"/>
    </source>
</evidence>
<accession>A0ABQ9HE38</accession>
<organism evidence="2 3">
    <name type="scientific">Dryococelus australis</name>
    <dbReference type="NCBI Taxonomy" id="614101"/>
    <lineage>
        <taxon>Eukaryota</taxon>
        <taxon>Metazoa</taxon>
        <taxon>Ecdysozoa</taxon>
        <taxon>Arthropoda</taxon>
        <taxon>Hexapoda</taxon>
        <taxon>Insecta</taxon>
        <taxon>Pterygota</taxon>
        <taxon>Neoptera</taxon>
        <taxon>Polyneoptera</taxon>
        <taxon>Phasmatodea</taxon>
        <taxon>Verophasmatodea</taxon>
        <taxon>Anareolatae</taxon>
        <taxon>Phasmatidae</taxon>
        <taxon>Eurycanthinae</taxon>
        <taxon>Dryococelus</taxon>
    </lineage>
</organism>
<evidence type="ECO:0000313" key="3">
    <source>
        <dbReference type="Proteomes" id="UP001159363"/>
    </source>
</evidence>
<evidence type="ECO:0000313" key="2">
    <source>
        <dbReference type="EMBL" id="KAJ8882587.1"/>
    </source>
</evidence>
<sequence>MNRDVTEQEAPILPARSERLSDQLDEGFRGFGAEHNQSTGISFQPSVAICHPKRIQKTPQYLEDY</sequence>